<feature type="transmembrane region" description="Helical" evidence="9">
    <location>
        <begin position="149"/>
        <end position="167"/>
    </location>
</feature>
<keyword evidence="9" id="KW-0997">Cell inner membrane</keyword>
<comment type="similarity">
    <text evidence="9">Belongs to the UbiA prenyltransferase family. Protoheme IX farnesyltransferase subfamily.</text>
</comment>
<dbReference type="KEGG" id="acp:A2cp1_0952"/>
<comment type="function">
    <text evidence="9">Converts heme B (protoheme IX) to heme O by substitution of the vinyl group on carbon 2 of heme B porphyrin ring with a hydroxyethyl farnesyl side group.</text>
</comment>
<dbReference type="PANTHER" id="PTHR43448:SF2">
    <property type="entry name" value="PROTOHEME IX FARNESYLTRANSFERASE, MITOCHONDRIAL"/>
    <property type="match status" value="1"/>
</dbReference>
<proteinExistence type="inferred from homology"/>
<dbReference type="NCBIfam" id="TIGR01473">
    <property type="entry name" value="cyoE_ctaB"/>
    <property type="match status" value="1"/>
</dbReference>
<dbReference type="Pfam" id="PF01040">
    <property type="entry name" value="UbiA"/>
    <property type="match status" value="1"/>
</dbReference>
<dbReference type="GO" id="GO:0005886">
    <property type="term" value="C:plasma membrane"/>
    <property type="evidence" value="ECO:0007669"/>
    <property type="project" value="UniProtKB-SubCell"/>
</dbReference>
<keyword evidence="11" id="KW-1185">Reference proteome</keyword>
<keyword evidence="6 9" id="KW-0350">Heme biosynthesis</keyword>
<evidence type="ECO:0000256" key="9">
    <source>
        <dbReference type="HAMAP-Rule" id="MF_00154"/>
    </source>
</evidence>
<feature type="transmembrane region" description="Helical" evidence="9">
    <location>
        <begin position="98"/>
        <end position="118"/>
    </location>
</feature>
<sequence length="298" mass="31209">MLAVTVATAQARTAPQPLAYLKDLVLLSKPRLSGLVMITSAGGMWLAPGHIGTARAVLTVLATAVVVGAANALNCYLERDIDARMRRTRDRPLPAGRVDPFVALGLGIAAPAFAIPILSLAANGLTALLALVALLTYVLVYTPMKQRSAAALFVGAVPGAIPPLMGWTSVTGGVDAGGLALFGLLFAWQLPHFLAISLYLREDYQRGGLRMFASVHGERATRLWMALTTILLLPASLALVPLGLAGTGYAVTAAVLGIALSAYAISGIGREGGRWARTFFLGTLVHLTVLFVALFLSR</sequence>
<evidence type="ECO:0000313" key="10">
    <source>
        <dbReference type="EMBL" id="ACL64303.1"/>
    </source>
</evidence>
<dbReference type="InterPro" id="IPR006369">
    <property type="entry name" value="Protohaem_IX_farnesylTrfase"/>
</dbReference>
<dbReference type="AlphaFoldDB" id="B8JEH7"/>
<keyword evidence="4 9" id="KW-0812">Transmembrane</keyword>
<evidence type="ECO:0000256" key="8">
    <source>
        <dbReference type="ARBA" id="ARBA00047690"/>
    </source>
</evidence>
<name>B8JEH7_ANAD2</name>
<dbReference type="PROSITE" id="PS00943">
    <property type="entry name" value="UBIA"/>
    <property type="match status" value="1"/>
</dbReference>
<protein>
    <recommendedName>
        <fullName evidence="9">Protoheme IX farnesyltransferase</fullName>
        <ecNumber evidence="9">2.5.1.141</ecNumber>
    </recommendedName>
    <alternativeName>
        <fullName evidence="9">Heme B farnesyltransferase</fullName>
    </alternativeName>
    <alternativeName>
        <fullName evidence="9">Heme O synthase</fullName>
    </alternativeName>
</protein>
<dbReference type="EC" id="2.5.1.141" evidence="9"/>
<dbReference type="Gene3D" id="1.10.357.140">
    <property type="entry name" value="UbiA prenyltransferase"/>
    <property type="match status" value="1"/>
</dbReference>
<dbReference type="CDD" id="cd13957">
    <property type="entry name" value="PT_UbiA_Cox10"/>
    <property type="match status" value="1"/>
</dbReference>
<keyword evidence="5 9" id="KW-1133">Transmembrane helix</keyword>
<keyword evidence="7 9" id="KW-0472">Membrane</keyword>
<dbReference type="HAMAP" id="MF_00154">
    <property type="entry name" value="CyoE_CtaB"/>
    <property type="match status" value="1"/>
</dbReference>
<dbReference type="InterPro" id="IPR044878">
    <property type="entry name" value="UbiA_sf"/>
</dbReference>
<dbReference type="PANTHER" id="PTHR43448">
    <property type="entry name" value="PROTOHEME IX FARNESYLTRANSFERASE, MITOCHONDRIAL"/>
    <property type="match status" value="1"/>
</dbReference>
<dbReference type="EMBL" id="CP001359">
    <property type="protein sequence ID" value="ACL64303.1"/>
    <property type="molecule type" value="Genomic_DNA"/>
</dbReference>
<evidence type="ECO:0000256" key="1">
    <source>
        <dbReference type="ARBA" id="ARBA00004141"/>
    </source>
</evidence>
<comment type="pathway">
    <text evidence="9">Porphyrin-containing compound metabolism; heme O biosynthesis; heme O from protoheme: step 1/1.</text>
</comment>
<dbReference type="UniPathway" id="UPA00834">
    <property type="reaction ID" value="UER00712"/>
</dbReference>
<reference evidence="10" key="1">
    <citation type="submission" date="2009-01" db="EMBL/GenBank/DDBJ databases">
        <title>Complete sequence of Anaeromyxobacter dehalogenans 2CP-1.</title>
        <authorList>
            <consortium name="US DOE Joint Genome Institute"/>
            <person name="Lucas S."/>
            <person name="Copeland A."/>
            <person name="Lapidus A."/>
            <person name="Glavina del Rio T."/>
            <person name="Dalin E."/>
            <person name="Tice H."/>
            <person name="Bruce D."/>
            <person name="Goodwin L."/>
            <person name="Pitluck S."/>
            <person name="Saunders E."/>
            <person name="Brettin T."/>
            <person name="Detter J.C."/>
            <person name="Han C."/>
            <person name="Larimer F."/>
            <person name="Land M."/>
            <person name="Hauser L."/>
            <person name="Kyrpides N."/>
            <person name="Ovchinnikova G."/>
            <person name="Beliaev A.S."/>
            <person name="Richardson P."/>
        </authorList>
    </citation>
    <scope>NUCLEOTIDE SEQUENCE</scope>
    <source>
        <strain evidence="10">2CP-1</strain>
    </source>
</reference>
<feature type="transmembrane region" description="Helical" evidence="9">
    <location>
        <begin position="124"/>
        <end position="142"/>
    </location>
</feature>
<feature type="transmembrane region" description="Helical" evidence="9">
    <location>
        <begin position="221"/>
        <end position="242"/>
    </location>
</feature>
<feature type="transmembrane region" description="Helical" evidence="9">
    <location>
        <begin position="278"/>
        <end position="296"/>
    </location>
</feature>
<keyword evidence="3 9" id="KW-0808">Transferase</keyword>
<evidence type="ECO:0000256" key="7">
    <source>
        <dbReference type="ARBA" id="ARBA00023136"/>
    </source>
</evidence>
<evidence type="ECO:0000313" key="11">
    <source>
        <dbReference type="Proteomes" id="UP000007089"/>
    </source>
</evidence>
<dbReference type="InterPro" id="IPR030470">
    <property type="entry name" value="UbiA_prenylTrfase_CS"/>
</dbReference>
<evidence type="ECO:0000256" key="2">
    <source>
        <dbReference type="ARBA" id="ARBA00022475"/>
    </source>
</evidence>
<evidence type="ECO:0000256" key="5">
    <source>
        <dbReference type="ARBA" id="ARBA00022989"/>
    </source>
</evidence>
<feature type="transmembrane region" description="Helical" evidence="9">
    <location>
        <begin position="248"/>
        <end position="266"/>
    </location>
</feature>
<feature type="transmembrane region" description="Helical" evidence="9">
    <location>
        <begin position="57"/>
        <end position="77"/>
    </location>
</feature>
<dbReference type="GO" id="GO:0048034">
    <property type="term" value="P:heme O biosynthetic process"/>
    <property type="evidence" value="ECO:0007669"/>
    <property type="project" value="UniProtKB-UniRule"/>
</dbReference>
<comment type="subcellular location">
    <subcellularLocation>
        <location evidence="9">Cell inner membrane</location>
        <topology evidence="9">Multi-pass membrane protein</topology>
    </subcellularLocation>
    <subcellularLocation>
        <location evidence="1">Membrane</location>
        <topology evidence="1">Multi-pass membrane protein</topology>
    </subcellularLocation>
</comment>
<dbReference type="GO" id="GO:0008495">
    <property type="term" value="F:protoheme IX farnesyltransferase activity"/>
    <property type="evidence" value="ECO:0007669"/>
    <property type="project" value="UniProtKB-UniRule"/>
</dbReference>
<dbReference type="HOGENOM" id="CLU_029631_0_0_7"/>
<comment type="catalytic activity">
    <reaction evidence="8 9">
        <text>heme b + (2E,6E)-farnesyl diphosphate + H2O = Fe(II)-heme o + diphosphate</text>
        <dbReference type="Rhea" id="RHEA:28070"/>
        <dbReference type="ChEBI" id="CHEBI:15377"/>
        <dbReference type="ChEBI" id="CHEBI:33019"/>
        <dbReference type="ChEBI" id="CHEBI:60344"/>
        <dbReference type="ChEBI" id="CHEBI:60530"/>
        <dbReference type="ChEBI" id="CHEBI:175763"/>
        <dbReference type="EC" id="2.5.1.141"/>
    </reaction>
</comment>
<keyword evidence="2 9" id="KW-1003">Cell membrane</keyword>
<gene>
    <name evidence="9" type="primary">ctaB</name>
    <name evidence="10" type="ordered locus">A2cp1_0952</name>
</gene>
<evidence type="ECO:0000256" key="6">
    <source>
        <dbReference type="ARBA" id="ARBA00023133"/>
    </source>
</evidence>
<dbReference type="InterPro" id="IPR000537">
    <property type="entry name" value="UbiA_prenyltransferase"/>
</dbReference>
<accession>B8JEH7</accession>
<dbReference type="Proteomes" id="UP000007089">
    <property type="component" value="Chromosome"/>
</dbReference>
<evidence type="ECO:0000256" key="3">
    <source>
        <dbReference type="ARBA" id="ARBA00022679"/>
    </source>
</evidence>
<comment type="miscellaneous">
    <text evidence="9">Carbon 2 of the heme B porphyrin ring is defined according to the Fischer nomenclature.</text>
</comment>
<evidence type="ECO:0000256" key="4">
    <source>
        <dbReference type="ARBA" id="ARBA00022692"/>
    </source>
</evidence>
<organism evidence="10 11">
    <name type="scientific">Anaeromyxobacter dehalogenans (strain ATCC BAA-258 / DSM 21875 / 2CP-1)</name>
    <dbReference type="NCBI Taxonomy" id="455488"/>
    <lineage>
        <taxon>Bacteria</taxon>
        <taxon>Pseudomonadati</taxon>
        <taxon>Myxococcota</taxon>
        <taxon>Myxococcia</taxon>
        <taxon>Myxococcales</taxon>
        <taxon>Cystobacterineae</taxon>
        <taxon>Anaeromyxobacteraceae</taxon>
        <taxon>Anaeromyxobacter</taxon>
    </lineage>
</organism>
<feature type="transmembrane region" description="Helical" evidence="9">
    <location>
        <begin position="179"/>
        <end position="200"/>
    </location>
</feature>